<dbReference type="AlphaFoldDB" id="A0A916YVE7"/>
<name>A0A916YVE7_9BACL</name>
<organism evidence="1 2">
    <name type="scientific">Paenibacillus nasutitermitis</name>
    <dbReference type="NCBI Taxonomy" id="1652958"/>
    <lineage>
        <taxon>Bacteria</taxon>
        <taxon>Bacillati</taxon>
        <taxon>Bacillota</taxon>
        <taxon>Bacilli</taxon>
        <taxon>Bacillales</taxon>
        <taxon>Paenibacillaceae</taxon>
        <taxon>Paenibacillus</taxon>
    </lineage>
</organism>
<comment type="caution">
    <text evidence="1">The sequence shown here is derived from an EMBL/GenBank/DDBJ whole genome shotgun (WGS) entry which is preliminary data.</text>
</comment>
<accession>A0A916YVE7</accession>
<proteinExistence type="predicted"/>
<evidence type="ECO:0000313" key="1">
    <source>
        <dbReference type="EMBL" id="GGD62443.1"/>
    </source>
</evidence>
<reference evidence="1" key="1">
    <citation type="journal article" date="2014" name="Int. J. Syst. Evol. Microbiol.">
        <title>Complete genome sequence of Corynebacterium casei LMG S-19264T (=DSM 44701T), isolated from a smear-ripened cheese.</title>
        <authorList>
            <consortium name="US DOE Joint Genome Institute (JGI-PGF)"/>
            <person name="Walter F."/>
            <person name="Albersmeier A."/>
            <person name="Kalinowski J."/>
            <person name="Ruckert C."/>
        </authorList>
    </citation>
    <scope>NUCLEOTIDE SEQUENCE</scope>
    <source>
        <strain evidence="1">CGMCC 1.15178</strain>
    </source>
</reference>
<keyword evidence="2" id="KW-1185">Reference proteome</keyword>
<reference evidence="1" key="2">
    <citation type="submission" date="2020-09" db="EMBL/GenBank/DDBJ databases">
        <authorList>
            <person name="Sun Q."/>
            <person name="Zhou Y."/>
        </authorList>
    </citation>
    <scope>NUCLEOTIDE SEQUENCE</scope>
    <source>
        <strain evidence="1">CGMCC 1.15178</strain>
    </source>
</reference>
<evidence type="ECO:0000313" key="2">
    <source>
        <dbReference type="Proteomes" id="UP000612456"/>
    </source>
</evidence>
<gene>
    <name evidence="1" type="ORF">GCM10010911_20430</name>
</gene>
<protein>
    <submittedName>
        <fullName evidence="1">Uncharacterized protein</fullName>
    </submittedName>
</protein>
<dbReference type="EMBL" id="BMHP01000001">
    <property type="protein sequence ID" value="GGD62443.1"/>
    <property type="molecule type" value="Genomic_DNA"/>
</dbReference>
<sequence>MAKLMWPGTTKPKSNIVIQFPDNPVYNPASNPDNNAIKR</sequence>
<dbReference type="Proteomes" id="UP000612456">
    <property type="component" value="Unassembled WGS sequence"/>
</dbReference>